<keyword evidence="3" id="KW-1185">Reference proteome</keyword>
<keyword evidence="1" id="KW-0175">Coiled coil</keyword>
<feature type="coiled-coil region" evidence="1">
    <location>
        <begin position="17"/>
        <end position="74"/>
    </location>
</feature>
<dbReference type="RefSeq" id="WP_224035500.1">
    <property type="nucleotide sequence ID" value="NZ_AP024849.1"/>
</dbReference>
<dbReference type="Proteomes" id="UP000824633">
    <property type="component" value="Chromosome"/>
</dbReference>
<organism evidence="2 3">
    <name type="scientific">Clostridium gelidum</name>
    <dbReference type="NCBI Taxonomy" id="704125"/>
    <lineage>
        <taxon>Bacteria</taxon>
        <taxon>Bacillati</taxon>
        <taxon>Bacillota</taxon>
        <taxon>Clostridia</taxon>
        <taxon>Eubacteriales</taxon>
        <taxon>Clostridiaceae</taxon>
        <taxon>Clostridium</taxon>
    </lineage>
</organism>
<evidence type="ECO:0000256" key="1">
    <source>
        <dbReference type="SAM" id="Coils"/>
    </source>
</evidence>
<evidence type="ECO:0000313" key="3">
    <source>
        <dbReference type="Proteomes" id="UP000824633"/>
    </source>
</evidence>
<reference evidence="3" key="1">
    <citation type="submission" date="2021-07" db="EMBL/GenBank/DDBJ databases">
        <title>Complete genome sequencing of a Clostridium isolate.</title>
        <authorList>
            <person name="Ueki A."/>
            <person name="Tonouchi A."/>
        </authorList>
    </citation>
    <scope>NUCLEOTIDE SEQUENCE [LARGE SCALE GENOMIC DNA]</scope>
    <source>
        <strain evidence="3">C5S11</strain>
    </source>
</reference>
<name>A0ABM7TE61_9CLOT</name>
<dbReference type="SUPFAM" id="SSF88659">
    <property type="entry name" value="Sigma3 and sigma4 domains of RNA polymerase sigma factors"/>
    <property type="match status" value="1"/>
</dbReference>
<dbReference type="InterPro" id="IPR013324">
    <property type="entry name" value="RNA_pol_sigma_r3/r4-like"/>
</dbReference>
<sequence length="120" mass="13902">MDQKEIRRLTTERLNNINVISAKLNHHKRNLEAAQKLEQNQDYIKELKLKILEYETELINIKNAIESLESLEDREKQVIILTLVQKLSLTAVINQANISSATIYRIKNKAIDAIGEILYC</sequence>
<dbReference type="EMBL" id="AP024849">
    <property type="protein sequence ID" value="BCZ49312.1"/>
    <property type="molecule type" value="Genomic_DNA"/>
</dbReference>
<gene>
    <name evidence="2" type="ORF">psyc5s11_53790</name>
</gene>
<proteinExistence type="predicted"/>
<protein>
    <submittedName>
        <fullName evidence="2">Uncharacterized protein</fullName>
    </submittedName>
</protein>
<dbReference type="Pfam" id="PF07374">
    <property type="entry name" value="DUF1492"/>
    <property type="match status" value="1"/>
</dbReference>
<evidence type="ECO:0000313" key="2">
    <source>
        <dbReference type="EMBL" id="BCZ49312.1"/>
    </source>
</evidence>
<accession>A0ABM7TE61</accession>
<dbReference type="InterPro" id="IPR010861">
    <property type="entry name" value="DUF1492"/>
</dbReference>